<keyword evidence="1" id="KW-0812">Transmembrane</keyword>
<keyword evidence="1" id="KW-0472">Membrane</keyword>
<keyword evidence="3" id="KW-1185">Reference proteome</keyword>
<dbReference type="EMBL" id="KZ825112">
    <property type="protein sequence ID" value="PYI22113.1"/>
    <property type="molecule type" value="Genomic_DNA"/>
</dbReference>
<proteinExistence type="predicted"/>
<dbReference type="Proteomes" id="UP000249829">
    <property type="component" value="Unassembled WGS sequence"/>
</dbReference>
<name>A0A2V5HKX6_ASPV1</name>
<keyword evidence="1" id="KW-1133">Transmembrane helix</keyword>
<accession>A0A2V5HKX6</accession>
<evidence type="ECO:0000256" key="1">
    <source>
        <dbReference type="SAM" id="Phobius"/>
    </source>
</evidence>
<evidence type="ECO:0000313" key="3">
    <source>
        <dbReference type="Proteomes" id="UP000249829"/>
    </source>
</evidence>
<reference evidence="2 3" key="1">
    <citation type="submission" date="2018-02" db="EMBL/GenBank/DDBJ databases">
        <title>The genomes of Aspergillus section Nigri reveals drivers in fungal speciation.</title>
        <authorList>
            <consortium name="DOE Joint Genome Institute"/>
            <person name="Vesth T.C."/>
            <person name="Nybo J."/>
            <person name="Theobald S."/>
            <person name="Brandl J."/>
            <person name="Frisvad J.C."/>
            <person name="Nielsen K.F."/>
            <person name="Lyhne E.K."/>
            <person name="Kogle M.E."/>
            <person name="Kuo A."/>
            <person name="Riley R."/>
            <person name="Clum A."/>
            <person name="Nolan M."/>
            <person name="Lipzen A."/>
            <person name="Salamov A."/>
            <person name="Henrissat B."/>
            <person name="Wiebenga A."/>
            <person name="De vries R.P."/>
            <person name="Grigoriev I.V."/>
            <person name="Mortensen U.H."/>
            <person name="Andersen M.R."/>
            <person name="Baker S.E."/>
        </authorList>
    </citation>
    <scope>NUCLEOTIDE SEQUENCE [LARGE SCALE GENOMIC DNA]</scope>
    <source>
        <strain evidence="2 3">CBS 115571</strain>
    </source>
</reference>
<gene>
    <name evidence="2" type="ORF">BO99DRAFT_326579</name>
</gene>
<evidence type="ECO:0000313" key="2">
    <source>
        <dbReference type="EMBL" id="PYI22113.1"/>
    </source>
</evidence>
<feature type="transmembrane region" description="Helical" evidence="1">
    <location>
        <begin position="31"/>
        <end position="49"/>
    </location>
</feature>
<organism evidence="2 3">
    <name type="scientific">Aspergillus violaceofuscus (strain CBS 115571)</name>
    <dbReference type="NCBI Taxonomy" id="1450538"/>
    <lineage>
        <taxon>Eukaryota</taxon>
        <taxon>Fungi</taxon>
        <taxon>Dikarya</taxon>
        <taxon>Ascomycota</taxon>
        <taxon>Pezizomycotina</taxon>
        <taxon>Eurotiomycetes</taxon>
        <taxon>Eurotiomycetidae</taxon>
        <taxon>Eurotiales</taxon>
        <taxon>Aspergillaceae</taxon>
        <taxon>Aspergillus</taxon>
    </lineage>
</organism>
<feature type="non-terminal residue" evidence="2">
    <location>
        <position position="1"/>
    </location>
</feature>
<protein>
    <submittedName>
        <fullName evidence="2">Uncharacterized protein</fullName>
    </submittedName>
</protein>
<sequence length="50" mass="6142">LNKKLLFKFFFLYKITVEELKAVKYYIIKNFRKKFIILSSAFFTLFILIV</sequence>
<dbReference type="AlphaFoldDB" id="A0A2V5HKX6"/>